<dbReference type="PANTHER" id="PTHR33958:SF1">
    <property type="entry name" value="CILIA- AND FLAGELLA-ASSOCIATED PROTEIN 418"/>
    <property type="match status" value="1"/>
</dbReference>
<dbReference type="OrthoDB" id="259905at2759"/>
<evidence type="ECO:0000256" key="3">
    <source>
        <dbReference type="ARBA" id="ARBA00022490"/>
    </source>
</evidence>
<dbReference type="PANTHER" id="PTHR33958">
    <property type="entry name" value="PROTEIN C8ORF37"/>
    <property type="match status" value="1"/>
</dbReference>
<dbReference type="GeneID" id="119738346"/>
<keyword evidence="8" id="KW-1185">Reference proteome</keyword>
<proteinExistence type="predicted"/>
<dbReference type="Proteomes" id="UP000887568">
    <property type="component" value="Unplaced"/>
</dbReference>
<dbReference type="GO" id="GO:0005829">
    <property type="term" value="C:cytosol"/>
    <property type="evidence" value="ECO:0007669"/>
    <property type="project" value="TreeGrafter"/>
</dbReference>
<reference evidence="7" key="1">
    <citation type="submission" date="2022-11" db="UniProtKB">
        <authorList>
            <consortium name="EnsemblMetazoa"/>
        </authorList>
    </citation>
    <scope>IDENTIFICATION</scope>
</reference>
<accession>A0A914B033</accession>
<comment type="subcellular location">
    <subcellularLocation>
        <location evidence="2">Cytoplasm</location>
    </subcellularLocation>
    <subcellularLocation>
        <location evidence="1">Photoreceptor inner segment</location>
    </subcellularLocation>
</comment>
<dbReference type="RefSeq" id="XP_038069134.1">
    <property type="nucleotide sequence ID" value="XM_038213206.1"/>
</dbReference>
<name>A0A914B033_PATMI</name>
<protein>
    <recommendedName>
        <fullName evidence="5">Cilia- and flagella-associated protein 418</fullName>
    </recommendedName>
</protein>
<dbReference type="InterPro" id="IPR029239">
    <property type="entry name" value="CFAP418"/>
</dbReference>
<comment type="function">
    <text evidence="4">May be involved in photoreceptor outer segment disk morphogenesis.</text>
</comment>
<feature type="region of interest" description="Disordered" evidence="6">
    <location>
        <begin position="1"/>
        <end position="104"/>
    </location>
</feature>
<evidence type="ECO:0000256" key="6">
    <source>
        <dbReference type="SAM" id="MobiDB-lite"/>
    </source>
</evidence>
<organism evidence="7 8">
    <name type="scientific">Patiria miniata</name>
    <name type="common">Bat star</name>
    <name type="synonym">Asterina miniata</name>
    <dbReference type="NCBI Taxonomy" id="46514"/>
    <lineage>
        <taxon>Eukaryota</taxon>
        <taxon>Metazoa</taxon>
        <taxon>Echinodermata</taxon>
        <taxon>Eleutherozoa</taxon>
        <taxon>Asterozoa</taxon>
        <taxon>Asteroidea</taxon>
        <taxon>Valvatacea</taxon>
        <taxon>Valvatida</taxon>
        <taxon>Asterinidae</taxon>
        <taxon>Patiria</taxon>
    </lineage>
</organism>
<evidence type="ECO:0000313" key="7">
    <source>
        <dbReference type="EnsemblMetazoa" id="XP_038069134.1"/>
    </source>
</evidence>
<dbReference type="CTD" id="420235"/>
<evidence type="ECO:0000313" key="8">
    <source>
        <dbReference type="Proteomes" id="UP000887568"/>
    </source>
</evidence>
<keyword evidence="3" id="KW-0963">Cytoplasm</keyword>
<dbReference type="Pfam" id="PF14996">
    <property type="entry name" value="RMP"/>
    <property type="match status" value="1"/>
</dbReference>
<dbReference type="AlphaFoldDB" id="A0A914B033"/>
<evidence type="ECO:0000256" key="2">
    <source>
        <dbReference type="ARBA" id="ARBA00004496"/>
    </source>
</evidence>
<sequence length="214" mass="24025">MADDIDDLLDEVETKFCTKTPVKKDSSSRRQEEKNPVGSKSKKPAGQESKPALSKKSSAKKLSGEDDDLNSMIDDIIDGPEPPKSLQRQNSQSSYTTPSRTASISQRRCNPVYLGGSADPMGLSSAVSQRMCDQLRCTSCDFKIVAFDNYEWDSTCDYLFFRNNVPDFKKLSAKLKKRRGSRAYACQCMWRSVKTVSKVEQDLQLKWVCGKHAL</sequence>
<evidence type="ECO:0000256" key="4">
    <source>
        <dbReference type="ARBA" id="ARBA00024819"/>
    </source>
</evidence>
<evidence type="ECO:0000256" key="5">
    <source>
        <dbReference type="ARBA" id="ARBA00026215"/>
    </source>
</evidence>
<dbReference type="EnsemblMetazoa" id="XM_038213206.1">
    <property type="protein sequence ID" value="XP_038069134.1"/>
    <property type="gene ID" value="LOC119738346"/>
</dbReference>
<feature type="compositionally biased region" description="Basic and acidic residues" evidence="6">
    <location>
        <begin position="12"/>
        <end position="35"/>
    </location>
</feature>
<dbReference type="OMA" id="AHGKRCC"/>
<feature type="compositionally biased region" description="Polar residues" evidence="6">
    <location>
        <begin position="86"/>
        <end position="104"/>
    </location>
</feature>
<evidence type="ECO:0000256" key="1">
    <source>
        <dbReference type="ARBA" id="ARBA00004437"/>
    </source>
</evidence>
<feature type="compositionally biased region" description="Acidic residues" evidence="6">
    <location>
        <begin position="1"/>
        <end position="11"/>
    </location>
</feature>
<dbReference type="GO" id="GO:0001917">
    <property type="term" value="C:photoreceptor inner segment"/>
    <property type="evidence" value="ECO:0007669"/>
    <property type="project" value="UniProtKB-SubCell"/>
</dbReference>